<dbReference type="Pfam" id="PF00668">
    <property type="entry name" value="Condensation"/>
    <property type="match status" value="1"/>
</dbReference>
<name>A0A0F9DKE6_9ZZZZ</name>
<dbReference type="PANTHER" id="PTHR28037">
    <property type="entry name" value="ALCOHOL O-ACETYLTRANSFERASE 1-RELATED"/>
    <property type="match status" value="1"/>
</dbReference>
<evidence type="ECO:0000313" key="2">
    <source>
        <dbReference type="EMBL" id="KKL62193.1"/>
    </source>
</evidence>
<dbReference type="GO" id="GO:0003824">
    <property type="term" value="F:catalytic activity"/>
    <property type="evidence" value="ECO:0007669"/>
    <property type="project" value="InterPro"/>
</dbReference>
<feature type="domain" description="Condensation" evidence="1">
    <location>
        <begin position="33"/>
        <end position="178"/>
    </location>
</feature>
<dbReference type="SUPFAM" id="SSF52777">
    <property type="entry name" value="CoA-dependent acyltransferases"/>
    <property type="match status" value="1"/>
</dbReference>
<dbReference type="InterPro" id="IPR023213">
    <property type="entry name" value="CAT-like_dom_sf"/>
</dbReference>
<evidence type="ECO:0000259" key="1">
    <source>
        <dbReference type="Pfam" id="PF00668"/>
    </source>
</evidence>
<comment type="caution">
    <text evidence="2">The sequence shown here is derived from an EMBL/GenBank/DDBJ whole genome shotgun (WGS) entry which is preliminary data.</text>
</comment>
<dbReference type="PANTHER" id="PTHR28037:SF1">
    <property type="entry name" value="ALCOHOL O-ACETYLTRANSFERASE 1-RELATED"/>
    <property type="match status" value="1"/>
</dbReference>
<dbReference type="InterPro" id="IPR052058">
    <property type="entry name" value="Alcohol_O-acetyltransferase"/>
</dbReference>
<dbReference type="Gene3D" id="3.30.559.10">
    <property type="entry name" value="Chloramphenicol acetyltransferase-like domain"/>
    <property type="match status" value="1"/>
</dbReference>
<feature type="non-terminal residue" evidence="2">
    <location>
        <position position="251"/>
    </location>
</feature>
<organism evidence="2">
    <name type="scientific">marine sediment metagenome</name>
    <dbReference type="NCBI Taxonomy" id="412755"/>
    <lineage>
        <taxon>unclassified sequences</taxon>
        <taxon>metagenomes</taxon>
        <taxon>ecological metagenomes</taxon>
    </lineage>
</organism>
<accession>A0A0F9DKE6</accession>
<reference evidence="2" key="1">
    <citation type="journal article" date="2015" name="Nature">
        <title>Complex archaea that bridge the gap between prokaryotes and eukaryotes.</title>
        <authorList>
            <person name="Spang A."/>
            <person name="Saw J.H."/>
            <person name="Jorgensen S.L."/>
            <person name="Zaremba-Niedzwiedzka K."/>
            <person name="Martijn J."/>
            <person name="Lind A.E."/>
            <person name="van Eijk R."/>
            <person name="Schleper C."/>
            <person name="Guy L."/>
            <person name="Ettema T.J."/>
        </authorList>
    </citation>
    <scope>NUCLEOTIDE SEQUENCE</scope>
</reference>
<gene>
    <name evidence="2" type="ORF">LCGC14_2187630</name>
</gene>
<proteinExistence type="predicted"/>
<dbReference type="AlphaFoldDB" id="A0A0F9DKE6"/>
<dbReference type="InterPro" id="IPR001242">
    <property type="entry name" value="Condensation_dom"/>
</dbReference>
<protein>
    <recommendedName>
        <fullName evidence="1">Condensation domain-containing protein</fullName>
    </recommendedName>
</protein>
<sequence>MSSEPEIERKLSPSEKFHWVIDRESRINFVMHAAVSGILQEQTIRTALDIIQRRHPLLRVCIMRTWRGSLRFKSGDIRAIPVRVVGAPAGVCPSGADNPGFVPEDKWVEEAEREINTPFKSEECPLARCVLIRHGDTKTTVLLTVHHSIGDGKAGAFLMRDLFRAASKVQKGESAGLPGLPPRMDMTAYFPGWAKGISGRLRYIRFGLRVLSAMVRWGAPAMPLVDRKAPVRMRRACIVAKTLNAATVAKL</sequence>
<dbReference type="EMBL" id="LAZR01028568">
    <property type="protein sequence ID" value="KKL62193.1"/>
    <property type="molecule type" value="Genomic_DNA"/>
</dbReference>